<feature type="transmembrane region" description="Helical" evidence="1">
    <location>
        <begin position="304"/>
        <end position="326"/>
    </location>
</feature>
<feature type="transmembrane region" description="Helical" evidence="1">
    <location>
        <begin position="28"/>
        <end position="49"/>
    </location>
</feature>
<dbReference type="InterPro" id="IPR051533">
    <property type="entry name" value="WaaL-like"/>
</dbReference>
<dbReference type="EMBL" id="JBBEGN010000001">
    <property type="protein sequence ID" value="MEJ2866395.1"/>
    <property type="molecule type" value="Genomic_DNA"/>
</dbReference>
<keyword evidence="1" id="KW-1133">Transmembrane helix</keyword>
<sequence>MNRVAAVVLGAIGVLAAGAVLVATLTSVPPWAVVAAVGGLTAVGVLWWLRGPDDVGIALLVLAVFSSPWNAVGVGSLKPGPVLLAASLLVLGVQAVRLRRPISISAWLWPLAVAVLVVAVITMFVPPSPSYMAGRFYADETFFDLWELQHVAWGSALDAAQWLVAILGLVFAATLAVRLRPALPPVLADAWVAGAGVSALVALTDQFEFTAVSAKLLPFVDVGGRQAGLTVQPNHLAMGALLVLPLAVWRAVSARGRASRLVATAVVLLLLGGIVVAQSRGALAVSLLVLVVALVLHRRGRLALAPLAVLVVVAISTVLLAVPGAARKVGEALRLTGQDSAVASNLLRDMLTEQTLRDIGSSPWHGIGFQVAVAGHNIWLQLLACGGVIVFLGFLVTLVGFVAEAWGIRDRYDGLPLLLMISVGAWLVAGIVENNLTDLFLYVPFAIVAAVKAADMHRTAVGAAVLVPGGARS</sequence>
<evidence type="ECO:0008006" key="4">
    <source>
        <dbReference type="Google" id="ProtNLM"/>
    </source>
</evidence>
<proteinExistence type="predicted"/>
<comment type="caution">
    <text evidence="2">The sequence shown here is derived from an EMBL/GenBank/DDBJ whole genome shotgun (WGS) entry which is preliminary data.</text>
</comment>
<feature type="transmembrane region" description="Helical" evidence="1">
    <location>
        <begin position="378"/>
        <end position="403"/>
    </location>
</feature>
<feature type="transmembrane region" description="Helical" evidence="1">
    <location>
        <begin position="56"/>
        <end position="76"/>
    </location>
</feature>
<keyword evidence="3" id="KW-1185">Reference proteome</keyword>
<feature type="transmembrane region" description="Helical" evidence="1">
    <location>
        <begin position="235"/>
        <end position="252"/>
    </location>
</feature>
<organism evidence="2 3">
    <name type="scientific">Actinomycetospora aurantiaca</name>
    <dbReference type="NCBI Taxonomy" id="3129233"/>
    <lineage>
        <taxon>Bacteria</taxon>
        <taxon>Bacillati</taxon>
        <taxon>Actinomycetota</taxon>
        <taxon>Actinomycetes</taxon>
        <taxon>Pseudonocardiales</taxon>
        <taxon>Pseudonocardiaceae</taxon>
        <taxon>Actinomycetospora</taxon>
    </lineage>
</organism>
<feature type="transmembrane region" description="Helical" evidence="1">
    <location>
        <begin position="106"/>
        <end position="125"/>
    </location>
</feature>
<evidence type="ECO:0000313" key="2">
    <source>
        <dbReference type="EMBL" id="MEJ2866395.1"/>
    </source>
</evidence>
<dbReference type="Proteomes" id="UP001385809">
    <property type="component" value="Unassembled WGS sequence"/>
</dbReference>
<feature type="transmembrane region" description="Helical" evidence="1">
    <location>
        <begin position="415"/>
        <end position="432"/>
    </location>
</feature>
<feature type="transmembrane region" description="Helical" evidence="1">
    <location>
        <begin position="82"/>
        <end position="99"/>
    </location>
</feature>
<dbReference type="PANTHER" id="PTHR37422:SF13">
    <property type="entry name" value="LIPOPOLYSACCHARIDE BIOSYNTHESIS PROTEIN PA4999-RELATED"/>
    <property type="match status" value="1"/>
</dbReference>
<dbReference type="PANTHER" id="PTHR37422">
    <property type="entry name" value="TEICHURONIC ACID BIOSYNTHESIS PROTEIN TUAE"/>
    <property type="match status" value="1"/>
</dbReference>
<evidence type="ECO:0000313" key="3">
    <source>
        <dbReference type="Proteomes" id="UP001385809"/>
    </source>
</evidence>
<feature type="transmembrane region" description="Helical" evidence="1">
    <location>
        <begin position="259"/>
        <end position="275"/>
    </location>
</feature>
<feature type="transmembrane region" description="Helical" evidence="1">
    <location>
        <begin position="186"/>
        <end position="203"/>
    </location>
</feature>
<accession>A0ABU8MGD4</accession>
<name>A0ABU8MGD4_9PSEU</name>
<keyword evidence="1" id="KW-0812">Transmembrane</keyword>
<dbReference type="RefSeq" id="WP_337693019.1">
    <property type="nucleotide sequence ID" value="NZ_JBBEGN010000001.1"/>
</dbReference>
<feature type="transmembrane region" description="Helical" evidence="1">
    <location>
        <begin position="159"/>
        <end position="179"/>
    </location>
</feature>
<evidence type="ECO:0000256" key="1">
    <source>
        <dbReference type="SAM" id="Phobius"/>
    </source>
</evidence>
<feature type="transmembrane region" description="Helical" evidence="1">
    <location>
        <begin position="281"/>
        <end position="297"/>
    </location>
</feature>
<keyword evidence="1" id="KW-0472">Membrane</keyword>
<reference evidence="2 3" key="1">
    <citation type="submission" date="2024-03" db="EMBL/GenBank/DDBJ databases">
        <title>Actinomycetospora sp. OC33-EN08, a novel actinomycete isolated from wild orchid (Aerides multiflora).</title>
        <authorList>
            <person name="Suriyachadkun C."/>
        </authorList>
    </citation>
    <scope>NUCLEOTIDE SEQUENCE [LARGE SCALE GENOMIC DNA]</scope>
    <source>
        <strain evidence="2 3">OC33-EN08</strain>
    </source>
</reference>
<protein>
    <recommendedName>
        <fullName evidence="4">O-antigen ligase domain-containing protein</fullName>
    </recommendedName>
</protein>
<gene>
    <name evidence="2" type="ORF">WCD74_01375</name>
</gene>